<dbReference type="InterPro" id="IPR027417">
    <property type="entry name" value="P-loop_NTPase"/>
</dbReference>
<keyword evidence="5" id="KW-1185">Reference proteome</keyword>
<evidence type="ECO:0000313" key="5">
    <source>
        <dbReference type="Proteomes" id="UP000777438"/>
    </source>
</evidence>
<dbReference type="SMART" id="SM00028">
    <property type="entry name" value="TPR"/>
    <property type="match status" value="8"/>
</dbReference>
<dbReference type="OrthoDB" id="5986190at2759"/>
<organism evidence="4 5">
    <name type="scientific">Thelonectria olida</name>
    <dbReference type="NCBI Taxonomy" id="1576542"/>
    <lineage>
        <taxon>Eukaryota</taxon>
        <taxon>Fungi</taxon>
        <taxon>Dikarya</taxon>
        <taxon>Ascomycota</taxon>
        <taxon>Pezizomycotina</taxon>
        <taxon>Sordariomycetes</taxon>
        <taxon>Hypocreomycetidae</taxon>
        <taxon>Hypocreales</taxon>
        <taxon>Nectriaceae</taxon>
        <taxon>Thelonectria</taxon>
    </lineage>
</organism>
<dbReference type="InterPro" id="IPR011990">
    <property type="entry name" value="TPR-like_helical_dom_sf"/>
</dbReference>
<evidence type="ECO:0000256" key="2">
    <source>
        <dbReference type="SAM" id="MobiDB-lite"/>
    </source>
</evidence>
<dbReference type="PROSITE" id="PS50005">
    <property type="entry name" value="TPR"/>
    <property type="match status" value="1"/>
</dbReference>
<dbReference type="PANTHER" id="PTHR46082">
    <property type="entry name" value="ATP/GTP-BINDING PROTEIN-RELATED"/>
    <property type="match status" value="1"/>
</dbReference>
<dbReference type="Gene3D" id="3.40.50.300">
    <property type="entry name" value="P-loop containing nucleotide triphosphate hydrolases"/>
    <property type="match status" value="1"/>
</dbReference>
<proteinExistence type="predicted"/>
<dbReference type="Proteomes" id="UP000777438">
    <property type="component" value="Unassembled WGS sequence"/>
</dbReference>
<protein>
    <recommendedName>
        <fullName evidence="3">ORC1/DEAH AAA+ ATPase domain-containing protein</fullName>
    </recommendedName>
</protein>
<dbReference type="InterPro" id="IPR019734">
    <property type="entry name" value="TPR_rpt"/>
</dbReference>
<dbReference type="SUPFAM" id="SSF52540">
    <property type="entry name" value="P-loop containing nucleoside triphosphate hydrolases"/>
    <property type="match status" value="1"/>
</dbReference>
<feature type="repeat" description="TPR" evidence="1">
    <location>
        <begin position="500"/>
        <end position="533"/>
    </location>
</feature>
<sequence>MSGASFHGLTHGHNIPAAGINISGGTFDASFNGIPTSRLLPRPRVCRVIPYPRTEDVVHRSDLVAKLDVLLPSTPDYRSAALWGLGGSGKTQIALEYAYRRCTDPTCSVFWVHADTETTFTQDYKTIAKKLGLDDALNGEDLLAAVRKHLESEPQWLLVLDNADQLGLFGVGLAAETTKNLHNYIPRGPTGTVLWTSRDERIVGTLVGPRWGIEVSRMAFDEAMTLLETAIHRSTDDDEQQDASALLEELQRLPLAICQAGVYIRRTLLPIREYLAKLAEEKDRWRILKETEMDRHRRPDVPNSVLETWSISVARMRHESELAYRLIHVLAYIDNQSIPFEIVAAASTKFGKDSIGRGNEATNAVTRLKEFSFVGIRRTESSQSYEMHKLVQEAIRYGLRYRRERADGAYFSKIASQIVIELFPKRNREAWADCEKYLTHAVRVSDWAEICGKEVEISNLLSRVSNYLYDRGRWREKRQVDAKALRLRLGVLGEKHQDTIWSMGELATTYYQQGRYDEAEEIYVKVLELRREVLGEKHPDTIWSIGELATTYYQQSRYDKAEEIYVKVLELRREVLGEKHPHTIQSMGSLATTYHAQGRYDTAEGIYVKVLELQREVLGEKHPDKVWSMGELAATYHQQGRYDEAEEIKVKVLELRQEVLGEKHPHTIQSMGSLAATYHQQGRYDTAEGIYVKVLELRREVLGGKHPHTIQSMRYLATTYGAQGRYDEAEDMKVKVLELRREVLGEKHPDTIESMGSLAVTYHQQGRYDKAEAIKVKESEIRGEVLGEKHPHAIQSMGSLAATYHQQGRYDKAEGIYVKVLELRREVLGEKHPHILRAMHDLAVTWRSQNRSDDAVGLMEECWQLRCAALGPEHPSTKSSAKILGRWKQRPF</sequence>
<dbReference type="NCBIfam" id="NF040586">
    <property type="entry name" value="FxSxx_TPR"/>
    <property type="match status" value="1"/>
</dbReference>
<accession>A0A9P8VZ31</accession>
<comment type="caution">
    <text evidence="4">The sequence shown here is derived from an EMBL/GenBank/DDBJ whole genome shotgun (WGS) entry which is preliminary data.</text>
</comment>
<evidence type="ECO:0000259" key="3">
    <source>
        <dbReference type="Pfam" id="PF13401"/>
    </source>
</evidence>
<dbReference type="Pfam" id="PF13401">
    <property type="entry name" value="AAA_22"/>
    <property type="match status" value="1"/>
</dbReference>
<feature type="region of interest" description="Disordered" evidence="2">
    <location>
        <begin position="873"/>
        <end position="892"/>
    </location>
</feature>
<dbReference type="Pfam" id="PF13424">
    <property type="entry name" value="TPR_12"/>
    <property type="match status" value="4"/>
</dbReference>
<dbReference type="InterPro" id="IPR049945">
    <property type="entry name" value="AAA_22"/>
</dbReference>
<dbReference type="PANTHER" id="PTHR46082:SF6">
    <property type="entry name" value="AAA+ ATPASE DOMAIN-CONTAINING PROTEIN-RELATED"/>
    <property type="match status" value="1"/>
</dbReference>
<dbReference type="EMBL" id="JAGPYM010000024">
    <property type="protein sequence ID" value="KAH6881162.1"/>
    <property type="molecule type" value="Genomic_DNA"/>
</dbReference>
<evidence type="ECO:0000313" key="4">
    <source>
        <dbReference type="EMBL" id="KAH6881162.1"/>
    </source>
</evidence>
<dbReference type="Gene3D" id="1.25.40.10">
    <property type="entry name" value="Tetratricopeptide repeat domain"/>
    <property type="match status" value="3"/>
</dbReference>
<gene>
    <name evidence="4" type="ORF">B0T10DRAFT_494952</name>
</gene>
<feature type="domain" description="ORC1/DEAH AAA+ ATPase" evidence="3">
    <location>
        <begin position="79"/>
        <end position="183"/>
    </location>
</feature>
<reference evidence="4 5" key="1">
    <citation type="journal article" date="2021" name="Nat. Commun.">
        <title>Genetic determinants of endophytism in the Arabidopsis root mycobiome.</title>
        <authorList>
            <person name="Mesny F."/>
            <person name="Miyauchi S."/>
            <person name="Thiergart T."/>
            <person name="Pickel B."/>
            <person name="Atanasova L."/>
            <person name="Karlsson M."/>
            <person name="Huettel B."/>
            <person name="Barry K.W."/>
            <person name="Haridas S."/>
            <person name="Chen C."/>
            <person name="Bauer D."/>
            <person name="Andreopoulos W."/>
            <person name="Pangilinan J."/>
            <person name="LaButti K."/>
            <person name="Riley R."/>
            <person name="Lipzen A."/>
            <person name="Clum A."/>
            <person name="Drula E."/>
            <person name="Henrissat B."/>
            <person name="Kohler A."/>
            <person name="Grigoriev I.V."/>
            <person name="Martin F.M."/>
            <person name="Hacquard S."/>
        </authorList>
    </citation>
    <scope>NUCLEOTIDE SEQUENCE [LARGE SCALE GENOMIC DNA]</scope>
    <source>
        <strain evidence="4 5">MPI-CAGE-CH-0241</strain>
    </source>
</reference>
<dbReference type="AlphaFoldDB" id="A0A9P8VZ31"/>
<evidence type="ECO:0000256" key="1">
    <source>
        <dbReference type="PROSITE-ProRule" id="PRU00339"/>
    </source>
</evidence>
<dbReference type="SUPFAM" id="SSF48452">
    <property type="entry name" value="TPR-like"/>
    <property type="match status" value="3"/>
</dbReference>
<dbReference type="GO" id="GO:0043531">
    <property type="term" value="F:ADP binding"/>
    <property type="evidence" value="ECO:0007669"/>
    <property type="project" value="InterPro"/>
</dbReference>
<name>A0A9P8VZ31_9HYPO</name>
<dbReference type="InterPro" id="IPR053137">
    <property type="entry name" value="NLR-like"/>
</dbReference>
<keyword evidence="1" id="KW-0802">TPR repeat</keyword>
<dbReference type="Pfam" id="PF13374">
    <property type="entry name" value="TPR_10"/>
    <property type="match status" value="2"/>
</dbReference>